<protein>
    <submittedName>
        <fullName evidence="1">Kynurenine 3-monooxygenase, mitochondrial</fullName>
        <ecNumber evidence="1">1.14.13.9</ecNumber>
    </submittedName>
</protein>
<proteinExistence type="predicted"/>
<keyword evidence="2" id="KW-1185">Reference proteome</keyword>
<evidence type="ECO:0000313" key="2">
    <source>
        <dbReference type="Proteomes" id="UP001145114"/>
    </source>
</evidence>
<dbReference type="EMBL" id="JAMZIH010006194">
    <property type="protein sequence ID" value="KAJ1674175.1"/>
    <property type="molecule type" value="Genomic_DNA"/>
</dbReference>
<reference evidence="1" key="1">
    <citation type="submission" date="2022-06" db="EMBL/GenBank/DDBJ databases">
        <title>Phylogenomic reconstructions and comparative analyses of Kickxellomycotina fungi.</title>
        <authorList>
            <person name="Reynolds N.K."/>
            <person name="Stajich J.E."/>
            <person name="Barry K."/>
            <person name="Grigoriev I.V."/>
            <person name="Crous P."/>
            <person name="Smith M.E."/>
        </authorList>
    </citation>
    <scope>NUCLEOTIDE SEQUENCE</scope>
    <source>
        <strain evidence="1">RSA 2271</strain>
    </source>
</reference>
<keyword evidence="1" id="KW-0560">Oxidoreductase</keyword>
<name>A0ACC1HDU8_9FUNG</name>
<dbReference type="EC" id="1.14.13.9" evidence="1"/>
<feature type="non-terminal residue" evidence="1">
    <location>
        <position position="1"/>
    </location>
</feature>
<accession>A0ACC1HDU8</accession>
<sequence length="312" mass="35710">SQGDEGKPVHVTADLVIGADGAHSKVRSQLQRKVINGDYVMPPNYLHIWPRKTFMLIALPNLDRSFTCTLFMPWSVFQSIKTDHDLVGLFRAYFPDALALIGEEKLKREYFANPKCSLGYVKCKPYHYKDRVVILGDAAHCMVPFYGQGMNCGFEDVAVLDRILRSIAGYQSQFTSHLSDDQIESALAHYSATRPKNAAAIVDLALHNYIEMRSNVISLSYKFWNYVERILQRFMPHYVIPLYSMVSFSHRPYSEVIDRWKRQTAILHNTIKLFALAIVVGALSLSLTYFGPRVGLRLPHLGELARLFYYHQ</sequence>
<evidence type="ECO:0000313" key="1">
    <source>
        <dbReference type="EMBL" id="KAJ1674175.1"/>
    </source>
</evidence>
<dbReference type="Proteomes" id="UP001145114">
    <property type="component" value="Unassembled WGS sequence"/>
</dbReference>
<comment type="caution">
    <text evidence="1">The sequence shown here is derived from an EMBL/GenBank/DDBJ whole genome shotgun (WGS) entry which is preliminary data.</text>
</comment>
<gene>
    <name evidence="1" type="primary">BNA4_1</name>
    <name evidence="1" type="ORF">EV182_003807</name>
</gene>
<organism evidence="1 2">
    <name type="scientific">Spiromyces aspiralis</name>
    <dbReference type="NCBI Taxonomy" id="68401"/>
    <lineage>
        <taxon>Eukaryota</taxon>
        <taxon>Fungi</taxon>
        <taxon>Fungi incertae sedis</taxon>
        <taxon>Zoopagomycota</taxon>
        <taxon>Kickxellomycotina</taxon>
        <taxon>Kickxellomycetes</taxon>
        <taxon>Kickxellales</taxon>
        <taxon>Kickxellaceae</taxon>
        <taxon>Spiromyces</taxon>
    </lineage>
</organism>